<evidence type="ECO:0000313" key="7">
    <source>
        <dbReference type="Proteomes" id="UP001497457"/>
    </source>
</evidence>
<dbReference type="InterPro" id="IPR044974">
    <property type="entry name" value="Disease_R_plants"/>
</dbReference>
<evidence type="ECO:0000313" key="6">
    <source>
        <dbReference type="EMBL" id="CAL4991854.1"/>
    </source>
</evidence>
<keyword evidence="7" id="KW-1185">Reference proteome</keyword>
<dbReference type="AlphaFoldDB" id="A0ABC9B2W1"/>
<feature type="domain" description="NB-ARC" evidence="4">
    <location>
        <begin position="172"/>
        <end position="347"/>
    </location>
</feature>
<dbReference type="Pfam" id="PF23598">
    <property type="entry name" value="LRR_14"/>
    <property type="match status" value="2"/>
</dbReference>
<dbReference type="EMBL" id="OZ075134">
    <property type="protein sequence ID" value="CAL4991854.1"/>
    <property type="molecule type" value="Genomic_DNA"/>
</dbReference>
<proteinExistence type="predicted"/>
<reference evidence="7" key="1">
    <citation type="submission" date="2024-06" db="EMBL/GenBank/DDBJ databases">
        <authorList>
            <person name="Ryan C."/>
        </authorList>
    </citation>
    <scope>NUCLEOTIDE SEQUENCE [LARGE SCALE GENOMIC DNA]</scope>
</reference>
<dbReference type="InterPro" id="IPR036388">
    <property type="entry name" value="WH-like_DNA-bd_sf"/>
</dbReference>
<dbReference type="InterPro" id="IPR055414">
    <property type="entry name" value="LRR_R13L4/SHOC2-like"/>
</dbReference>
<dbReference type="Pfam" id="PF00931">
    <property type="entry name" value="NB-ARC"/>
    <property type="match status" value="1"/>
</dbReference>
<dbReference type="InterPro" id="IPR032675">
    <property type="entry name" value="LRR_dom_sf"/>
</dbReference>
<evidence type="ECO:0000259" key="4">
    <source>
        <dbReference type="Pfam" id="PF00931"/>
    </source>
</evidence>
<dbReference type="SUPFAM" id="SSF52058">
    <property type="entry name" value="L domain-like"/>
    <property type="match status" value="1"/>
</dbReference>
<feature type="domain" description="Disease resistance R13L4/SHOC-2-like LRR" evidence="5">
    <location>
        <begin position="755"/>
        <end position="931"/>
    </location>
</feature>
<name>A0ABC9B2W1_9POAL</name>
<feature type="domain" description="Disease resistance R13L4/SHOC-2-like LRR" evidence="5">
    <location>
        <begin position="550"/>
        <end position="652"/>
    </location>
</feature>
<dbReference type="Gene3D" id="1.10.10.10">
    <property type="entry name" value="Winged helix-like DNA-binding domain superfamily/Winged helix DNA-binding domain"/>
    <property type="match status" value="1"/>
</dbReference>
<dbReference type="PANTHER" id="PTHR23155">
    <property type="entry name" value="DISEASE RESISTANCE PROTEIN RP"/>
    <property type="match status" value="1"/>
</dbReference>
<evidence type="ECO:0000256" key="3">
    <source>
        <dbReference type="SAM" id="MobiDB-lite"/>
    </source>
</evidence>
<evidence type="ECO:0000256" key="2">
    <source>
        <dbReference type="ARBA" id="ARBA00022821"/>
    </source>
</evidence>
<organism evidence="6 7">
    <name type="scientific">Urochloa decumbens</name>
    <dbReference type="NCBI Taxonomy" id="240449"/>
    <lineage>
        <taxon>Eukaryota</taxon>
        <taxon>Viridiplantae</taxon>
        <taxon>Streptophyta</taxon>
        <taxon>Embryophyta</taxon>
        <taxon>Tracheophyta</taxon>
        <taxon>Spermatophyta</taxon>
        <taxon>Magnoliopsida</taxon>
        <taxon>Liliopsida</taxon>
        <taxon>Poales</taxon>
        <taxon>Poaceae</taxon>
        <taxon>PACMAD clade</taxon>
        <taxon>Panicoideae</taxon>
        <taxon>Panicodae</taxon>
        <taxon>Paniceae</taxon>
        <taxon>Melinidinae</taxon>
        <taxon>Urochloa</taxon>
    </lineage>
</organism>
<dbReference type="Gene3D" id="3.40.50.300">
    <property type="entry name" value="P-loop containing nucleotide triphosphate hydrolases"/>
    <property type="match status" value="1"/>
</dbReference>
<reference evidence="6 7" key="2">
    <citation type="submission" date="2024-10" db="EMBL/GenBank/DDBJ databases">
        <authorList>
            <person name="Ryan C."/>
        </authorList>
    </citation>
    <scope>NUCLEOTIDE SEQUENCE [LARGE SCALE GENOMIC DNA]</scope>
</reference>
<evidence type="ECO:0000256" key="1">
    <source>
        <dbReference type="ARBA" id="ARBA00022737"/>
    </source>
</evidence>
<evidence type="ECO:0000259" key="5">
    <source>
        <dbReference type="Pfam" id="PF23598"/>
    </source>
</evidence>
<accession>A0ABC9B2W1</accession>
<sequence length="942" mass="105109">MASVLRLVFSLVGEVFRVMEKDAERHQMLQDGLRSVMDEMEVVDALIKEDKEPRGTVQEIRIRQLQDLAYDVEDFVEGLWEPGAYGKVLVAIRMDPRSRQLRSIEHFQKMIGSLEKELNLKQSSQSTSQGGGGTDQVAPLATSEEAVEENLELQGINEPKSKIVELLSLNPSLGEGGQRRVVSIVGCRGVGKTALARAVCRDPPVSDAFDCVALVEARGCNTKKALLDKIQQGFQAAPATASRDPGTADNVPTEAEDALTTNPQPQLQDILSDKRYLVLIDDVQEAQVLQDTVKACPDNGKSSRIIVTTSVRSVAAACSSGSYVYSMQCLGENDSKCLFWRKVFGDQSEPPYSLATDSAGIFSKCGGLPLALTSVAKHLNMNGKRLDSSHFKEVGKNLGRDFLSGNNNALSLVLRQCYDSLPDYDHRAFLLYLSIFPSGHQIKSKNLVRRLIAEGLGVEEGCNKCFDELVDRCIIEPVQICNNSVVVKSCQVQGIVLEYIIQKSVDKNVVTLIRGQEPLLMGRTVARVRRLSIQSSTKERFDELADKSALRSLTMFKSEPFDLRSCKMLRLLDLEGCTDLDKKFLEGLCQLSLLRYLSLRNTRINKLPTDNIDKLQCLETLDIRGTKVEKLTMEVIMLPKLAYLFGKFQLPDVPKVTNTLSEFLKKKSVLHTLGGFVASRRQGPEHVILLARQLKKVKVWCNARDARTWFLAPKSSSQRKRDWCGKAKEDEHSSKTVEECRSNNFDFMGLLKRRFTSLESVSIVSSNGLCKDFMGSLLDGPCSISSIKLRGNLDSLPDSNKISELGSIRKLQLFSTGLTIKDLSVLKYLPGLEYLKLEEQSDRFCDGIFIVENNRFESLKSLCIMAPMLPKMQFNEGAMKSLTSLYLFCPHSQMQQPSETLEGISHLKKLTEVILHSSMQQDWETVANEHPNRPCVTRQPVP</sequence>
<keyword evidence="1" id="KW-0677">Repeat</keyword>
<dbReference type="InterPro" id="IPR002182">
    <property type="entry name" value="NB-ARC"/>
</dbReference>
<gene>
    <name evidence="6" type="ORF">URODEC1_LOCUS60839</name>
</gene>
<dbReference type="InterPro" id="IPR027417">
    <property type="entry name" value="P-loop_NTPase"/>
</dbReference>
<dbReference type="Proteomes" id="UP001497457">
    <property type="component" value="Chromosome 24b"/>
</dbReference>
<dbReference type="SUPFAM" id="SSF52540">
    <property type="entry name" value="P-loop containing nucleoside triphosphate hydrolases"/>
    <property type="match status" value="1"/>
</dbReference>
<dbReference type="Gene3D" id="3.80.10.10">
    <property type="entry name" value="Ribonuclease Inhibitor"/>
    <property type="match status" value="2"/>
</dbReference>
<dbReference type="PRINTS" id="PR00364">
    <property type="entry name" value="DISEASERSIST"/>
</dbReference>
<feature type="region of interest" description="Disordered" evidence="3">
    <location>
        <begin position="236"/>
        <end position="262"/>
    </location>
</feature>
<keyword evidence="2" id="KW-0611">Plant defense</keyword>
<dbReference type="GO" id="GO:0051707">
    <property type="term" value="P:response to other organism"/>
    <property type="evidence" value="ECO:0007669"/>
    <property type="project" value="UniProtKB-ARBA"/>
</dbReference>
<feature type="region of interest" description="Disordered" evidence="3">
    <location>
        <begin position="119"/>
        <end position="139"/>
    </location>
</feature>
<dbReference type="PANTHER" id="PTHR23155:SF1227">
    <property type="entry name" value="OS11G0462500 PROTEIN"/>
    <property type="match status" value="1"/>
</dbReference>
<dbReference type="GO" id="GO:0006952">
    <property type="term" value="P:defense response"/>
    <property type="evidence" value="ECO:0007669"/>
    <property type="project" value="UniProtKB-KW"/>
</dbReference>
<protein>
    <submittedName>
        <fullName evidence="6">Uncharacterized protein</fullName>
    </submittedName>
</protein>